<evidence type="ECO:0000313" key="2">
    <source>
        <dbReference type="EMBL" id="PVD19029.1"/>
    </source>
</evidence>
<evidence type="ECO:0000256" key="1">
    <source>
        <dbReference type="SAM" id="MobiDB-lite"/>
    </source>
</evidence>
<protein>
    <submittedName>
        <fullName evidence="2">Uncharacterized protein</fullName>
    </submittedName>
</protein>
<keyword evidence="3" id="KW-1185">Reference proteome</keyword>
<gene>
    <name evidence="2" type="ORF">C0Q70_21588</name>
</gene>
<proteinExistence type="predicted"/>
<feature type="compositionally biased region" description="Basic and acidic residues" evidence="1">
    <location>
        <begin position="60"/>
        <end position="71"/>
    </location>
</feature>
<reference evidence="2 3" key="1">
    <citation type="submission" date="2018-04" db="EMBL/GenBank/DDBJ databases">
        <title>The genome of golden apple snail Pomacea canaliculata provides insight into stress tolerance and invasive adaptation.</title>
        <authorList>
            <person name="Liu C."/>
            <person name="Liu B."/>
            <person name="Ren Y."/>
            <person name="Zhang Y."/>
            <person name="Wang H."/>
            <person name="Li S."/>
            <person name="Jiang F."/>
            <person name="Yin L."/>
            <person name="Zhang G."/>
            <person name="Qian W."/>
            <person name="Fan W."/>
        </authorList>
    </citation>
    <scope>NUCLEOTIDE SEQUENCE [LARGE SCALE GENOMIC DNA]</scope>
    <source>
        <strain evidence="2">SZHN2017</strain>
        <tissue evidence="2">Muscle</tissue>
    </source>
</reference>
<organism evidence="2 3">
    <name type="scientific">Pomacea canaliculata</name>
    <name type="common">Golden apple snail</name>
    <dbReference type="NCBI Taxonomy" id="400727"/>
    <lineage>
        <taxon>Eukaryota</taxon>
        <taxon>Metazoa</taxon>
        <taxon>Spiralia</taxon>
        <taxon>Lophotrochozoa</taxon>
        <taxon>Mollusca</taxon>
        <taxon>Gastropoda</taxon>
        <taxon>Caenogastropoda</taxon>
        <taxon>Architaenioglossa</taxon>
        <taxon>Ampullarioidea</taxon>
        <taxon>Ampullariidae</taxon>
        <taxon>Pomacea</taxon>
    </lineage>
</organism>
<accession>A0A2T7NCY3</accession>
<comment type="caution">
    <text evidence="2">The sequence shown here is derived from an EMBL/GenBank/DDBJ whole genome shotgun (WGS) entry which is preliminary data.</text>
</comment>
<evidence type="ECO:0000313" key="3">
    <source>
        <dbReference type="Proteomes" id="UP000245119"/>
    </source>
</evidence>
<dbReference type="EMBL" id="PZQS01000014">
    <property type="protein sequence ID" value="PVD19029.1"/>
    <property type="molecule type" value="Genomic_DNA"/>
</dbReference>
<name>A0A2T7NCY3_POMCA</name>
<sequence>MDSSNILEAEETAMAAYTKTERTESTFVRLKKNINEPDASDGDIICMRDEIESCSKELEQPFIKEDRRDTPKPGTAERTQLRRSSRRQNCSRVTFSLDLTESAYDKWLLIGSTNGLKNDTEIALFLIQQCESYEKALAGIPTGATCVGCYKALTLTCSKCHIPSQSTKPSGVKRKSASEAKNTRLKGSGQAPRGCILAKTDSNKLGSNTKKHAKQTNGRRRRFSDSGNSEGGGDTFDDDGVISDDFAGHSSDLDGTENHSNAKEEPKLQILRVVKQEELLDFFDSVPEISKANILRKGRFLTTPDLVTIVKGRNGFLSDIFKKRDGVDFRRRKVVCREILQCDGRGRCQRACGGLGKCVSDCDKDGIRRSVGHHCSFRVHLKMYSNDIGKWEVSTQGHHVPPHETWEPPQNKSVLRDPRIRAQYEEAYKGGVTSAEDMLSIMCTEARASKKQYYSFMRTMKRRRQRNNGFSSDSVTDHLAYQTLPMGVQDCSDGSLKDDIDDF</sequence>
<feature type="region of interest" description="Disordered" evidence="1">
    <location>
        <begin position="60"/>
        <end position="87"/>
    </location>
</feature>
<dbReference type="Proteomes" id="UP000245119">
    <property type="component" value="Linkage Group LG14"/>
</dbReference>
<feature type="region of interest" description="Disordered" evidence="1">
    <location>
        <begin position="163"/>
        <end position="238"/>
    </location>
</feature>
<dbReference type="AlphaFoldDB" id="A0A2T7NCY3"/>
<dbReference type="OrthoDB" id="6131918at2759"/>
<feature type="compositionally biased region" description="Basic residues" evidence="1">
    <location>
        <begin position="209"/>
        <end position="222"/>
    </location>
</feature>